<dbReference type="Proteomes" id="UP000008177">
    <property type="component" value="Unplaced contigs"/>
</dbReference>
<dbReference type="HOGENOM" id="CLU_557757_0_0_1"/>
<feature type="region of interest" description="Disordered" evidence="1">
    <location>
        <begin position="301"/>
        <end position="338"/>
    </location>
</feature>
<evidence type="ECO:0008006" key="4">
    <source>
        <dbReference type="Google" id="ProtNLM"/>
    </source>
</evidence>
<evidence type="ECO:0000256" key="1">
    <source>
        <dbReference type="SAM" id="MobiDB-lite"/>
    </source>
</evidence>
<feature type="region of interest" description="Disordered" evidence="1">
    <location>
        <begin position="1"/>
        <end position="25"/>
    </location>
</feature>
<accession>G2YLG1</accession>
<protein>
    <recommendedName>
        <fullName evidence="4">RRM domain-containing protein</fullName>
    </recommendedName>
</protein>
<gene>
    <name evidence="2" type="ORF">BofuT4_P077520.1</name>
</gene>
<dbReference type="CDD" id="cd00590">
    <property type="entry name" value="RRM_SF"/>
    <property type="match status" value="1"/>
</dbReference>
<dbReference type="GO" id="GO:0003676">
    <property type="term" value="F:nucleic acid binding"/>
    <property type="evidence" value="ECO:0007669"/>
    <property type="project" value="InterPro"/>
</dbReference>
<dbReference type="OrthoDB" id="3508416at2759"/>
<sequence length="501" mass="55482">MSSVNFTSSFPRRQNNQNESFWNPISPLTTAYNRRQSEYPSRAMANSFGTIPVPNFHFDGKRPPRITSPLSNIKPIGFERNISRQMGYSSFCISEVGEEVPSVEEESGGESPIITQSLVRGMHPVQHGASNSMQEDDMSVLDLENSVARLNVNEGASPSRGKKSYGTLNSYHPYAQTQGHAANTGMQPPNFPSGHRDITAIFQGPQVQSSLPLRTGASYAPSGSIPALVHRAVEHEHKRSITSFGGPEQHMSQFNAQVFSDPSTINDDYTIKIQTPPINFEHQNRNTFSIGSNNSFQNAYPGSAPTQPRSMTTHHNAVPTVSQTPDQSSASFPSSMRPTGQLLREQGLLAPLPSHASNPTNSNHLNSNHTRDSPSKFLCEAHLPPDLNCAVWIQGIPKAFERQFLYQKLFNAISIGPIVAAYICLGGDQHSSHAAKVVFKHAEHAIRLRQQAHVAGIYMHGNRLRVEANRHGQREYPLRLPYRSRVILLEVFNHAVLRDGW</sequence>
<name>G2YLG1_BOTF4</name>
<dbReference type="STRING" id="999810.G2YLG1"/>
<feature type="compositionally biased region" description="Polar residues" evidence="1">
    <location>
        <begin position="355"/>
        <end position="368"/>
    </location>
</feature>
<organism evidence="2 3">
    <name type="scientific">Botryotinia fuckeliana (strain T4)</name>
    <name type="common">Noble rot fungus</name>
    <name type="synonym">Botrytis cinerea</name>
    <dbReference type="NCBI Taxonomy" id="999810"/>
    <lineage>
        <taxon>Eukaryota</taxon>
        <taxon>Fungi</taxon>
        <taxon>Dikarya</taxon>
        <taxon>Ascomycota</taxon>
        <taxon>Pezizomycotina</taxon>
        <taxon>Leotiomycetes</taxon>
        <taxon>Helotiales</taxon>
        <taxon>Sclerotiniaceae</taxon>
        <taxon>Botrytis</taxon>
    </lineage>
</organism>
<evidence type="ECO:0000313" key="2">
    <source>
        <dbReference type="EMBL" id="CCD52459.1"/>
    </source>
</evidence>
<dbReference type="AlphaFoldDB" id="G2YLG1"/>
<dbReference type="EMBL" id="FQ790343">
    <property type="protein sequence ID" value="CCD52459.1"/>
    <property type="molecule type" value="Genomic_DNA"/>
</dbReference>
<feature type="region of interest" description="Disordered" evidence="1">
    <location>
        <begin position="351"/>
        <end position="371"/>
    </location>
</feature>
<dbReference type="SUPFAM" id="SSF54928">
    <property type="entry name" value="RNA-binding domain, RBD"/>
    <property type="match status" value="1"/>
</dbReference>
<evidence type="ECO:0000313" key="3">
    <source>
        <dbReference type="Proteomes" id="UP000008177"/>
    </source>
</evidence>
<reference evidence="3" key="1">
    <citation type="journal article" date="2011" name="PLoS Genet.">
        <title>Genomic analysis of the necrotrophic fungal pathogens Sclerotinia sclerotiorum and Botrytis cinerea.</title>
        <authorList>
            <person name="Amselem J."/>
            <person name="Cuomo C.A."/>
            <person name="van Kan J.A."/>
            <person name="Viaud M."/>
            <person name="Benito E.P."/>
            <person name="Couloux A."/>
            <person name="Coutinho P.M."/>
            <person name="de Vries R.P."/>
            <person name="Dyer P.S."/>
            <person name="Fillinger S."/>
            <person name="Fournier E."/>
            <person name="Gout L."/>
            <person name="Hahn M."/>
            <person name="Kohn L."/>
            <person name="Lapalu N."/>
            <person name="Plummer K.M."/>
            <person name="Pradier J.M."/>
            <person name="Quevillon E."/>
            <person name="Sharon A."/>
            <person name="Simon A."/>
            <person name="ten Have A."/>
            <person name="Tudzynski B."/>
            <person name="Tudzynski P."/>
            <person name="Wincker P."/>
            <person name="Andrew M."/>
            <person name="Anthouard V."/>
            <person name="Beever R.E."/>
            <person name="Beffa R."/>
            <person name="Benoit I."/>
            <person name="Bouzid O."/>
            <person name="Brault B."/>
            <person name="Chen Z."/>
            <person name="Choquer M."/>
            <person name="Collemare J."/>
            <person name="Cotton P."/>
            <person name="Danchin E.G."/>
            <person name="Da Silva C."/>
            <person name="Gautier A."/>
            <person name="Giraud C."/>
            <person name="Giraud T."/>
            <person name="Gonzalez C."/>
            <person name="Grossetete S."/>
            <person name="Guldener U."/>
            <person name="Henrissat B."/>
            <person name="Howlett B.J."/>
            <person name="Kodira C."/>
            <person name="Kretschmer M."/>
            <person name="Lappartient A."/>
            <person name="Leroch M."/>
            <person name="Levis C."/>
            <person name="Mauceli E."/>
            <person name="Neuveglise C."/>
            <person name="Oeser B."/>
            <person name="Pearson M."/>
            <person name="Poulain J."/>
            <person name="Poussereau N."/>
            <person name="Quesneville H."/>
            <person name="Rascle C."/>
            <person name="Schumacher J."/>
            <person name="Segurens B."/>
            <person name="Sexton A."/>
            <person name="Silva E."/>
            <person name="Sirven C."/>
            <person name="Soanes D.M."/>
            <person name="Talbot N.J."/>
            <person name="Templeton M."/>
            <person name="Yandava C."/>
            <person name="Yarden O."/>
            <person name="Zeng Q."/>
            <person name="Rollins J.A."/>
            <person name="Lebrun M.H."/>
            <person name="Dickman M."/>
        </authorList>
    </citation>
    <scope>NUCLEOTIDE SEQUENCE [LARGE SCALE GENOMIC DNA]</scope>
    <source>
        <strain evidence="3">T4</strain>
    </source>
</reference>
<proteinExistence type="predicted"/>
<dbReference type="InParanoid" id="G2YLG1"/>
<dbReference type="InterPro" id="IPR035979">
    <property type="entry name" value="RBD_domain_sf"/>
</dbReference>